<dbReference type="EMBL" id="BOMB01000018">
    <property type="protein sequence ID" value="GID12360.1"/>
    <property type="molecule type" value="Genomic_DNA"/>
</dbReference>
<feature type="transmembrane region" description="Helical" evidence="1">
    <location>
        <begin position="78"/>
        <end position="96"/>
    </location>
</feature>
<organism evidence="2 3">
    <name type="scientific">Actinocatenispora rupis</name>
    <dbReference type="NCBI Taxonomy" id="519421"/>
    <lineage>
        <taxon>Bacteria</taxon>
        <taxon>Bacillati</taxon>
        <taxon>Actinomycetota</taxon>
        <taxon>Actinomycetes</taxon>
        <taxon>Micromonosporales</taxon>
        <taxon>Micromonosporaceae</taxon>
        <taxon>Actinocatenispora</taxon>
    </lineage>
</organism>
<comment type="caution">
    <text evidence="2">The sequence shown here is derived from an EMBL/GenBank/DDBJ whole genome shotgun (WGS) entry which is preliminary data.</text>
</comment>
<dbReference type="Proteomes" id="UP000612808">
    <property type="component" value="Unassembled WGS sequence"/>
</dbReference>
<sequence length="373" mass="36984">MTTATTRRAPTTAELPVGVAQASLGFLLASLGPYVLVLADELHRPRQELGWLSSTFGGGLVLVAVAGLLTHGRHPYRVLRAASAALAVGATCAALAGSVPLAAVGALLIGVGGAGIVLATPALLRGSGAAARLARVTGASSAAGIAAPVLVAAVERGGPHGGLALLVPVPFLVLVAVWPVARRSAPVEAPPRSARPQRRQVAARWWCIVLAVSAEFCFTIWGAARLQDTGVSAATAAALSVAFPAGMAAGRLAASRLARSPHTVAAACLTAGTGTAMVCLPQAVLAVAAGLALAGLGIAVLYPVSLARLTETPQLSAGRSAALGALGSGTAVVTAPLVLAVVGAAVSLRVGFVLPAVLLAVLLVLSRRTRRIA</sequence>
<feature type="transmembrane region" description="Helical" evidence="1">
    <location>
        <begin position="102"/>
        <end position="124"/>
    </location>
</feature>
<proteinExistence type="predicted"/>
<feature type="transmembrane region" description="Helical" evidence="1">
    <location>
        <begin position="136"/>
        <end position="154"/>
    </location>
</feature>
<feature type="transmembrane region" description="Helical" evidence="1">
    <location>
        <begin position="15"/>
        <end position="37"/>
    </location>
</feature>
<dbReference type="RefSeq" id="WP_203658345.1">
    <property type="nucleotide sequence ID" value="NZ_BAAAZM010000009.1"/>
</dbReference>
<accession>A0A8J3J0L8</accession>
<dbReference type="InterPro" id="IPR036259">
    <property type="entry name" value="MFS_trans_sf"/>
</dbReference>
<name>A0A8J3J0L8_9ACTN</name>
<evidence type="ECO:0000313" key="2">
    <source>
        <dbReference type="EMBL" id="GID12360.1"/>
    </source>
</evidence>
<gene>
    <name evidence="2" type="ORF">Aru02nite_32490</name>
</gene>
<dbReference type="SUPFAM" id="SSF103473">
    <property type="entry name" value="MFS general substrate transporter"/>
    <property type="match status" value="1"/>
</dbReference>
<feature type="transmembrane region" description="Helical" evidence="1">
    <location>
        <begin position="202"/>
        <end position="224"/>
    </location>
</feature>
<keyword evidence="1" id="KW-1133">Transmembrane helix</keyword>
<feature type="transmembrane region" description="Helical" evidence="1">
    <location>
        <begin position="160"/>
        <end position="181"/>
    </location>
</feature>
<evidence type="ECO:0000256" key="1">
    <source>
        <dbReference type="SAM" id="Phobius"/>
    </source>
</evidence>
<dbReference type="Gene3D" id="1.20.1250.20">
    <property type="entry name" value="MFS general substrate transporter like domains"/>
    <property type="match status" value="2"/>
</dbReference>
<feature type="transmembrane region" description="Helical" evidence="1">
    <location>
        <begin position="49"/>
        <end position="69"/>
    </location>
</feature>
<feature type="transmembrane region" description="Helical" evidence="1">
    <location>
        <begin position="290"/>
        <end position="309"/>
    </location>
</feature>
<reference evidence="2" key="1">
    <citation type="submission" date="2021-01" db="EMBL/GenBank/DDBJ databases">
        <title>Whole genome shotgun sequence of Actinocatenispora rupis NBRC 107355.</title>
        <authorList>
            <person name="Komaki H."/>
            <person name="Tamura T."/>
        </authorList>
    </citation>
    <scope>NUCLEOTIDE SEQUENCE</scope>
    <source>
        <strain evidence="2">NBRC 107355</strain>
    </source>
</reference>
<feature type="transmembrane region" description="Helical" evidence="1">
    <location>
        <begin position="264"/>
        <end position="284"/>
    </location>
</feature>
<protein>
    <recommendedName>
        <fullName evidence="4">MFS transporter</fullName>
    </recommendedName>
</protein>
<feature type="transmembrane region" description="Helical" evidence="1">
    <location>
        <begin position="321"/>
        <end position="342"/>
    </location>
</feature>
<feature type="transmembrane region" description="Helical" evidence="1">
    <location>
        <begin position="348"/>
        <end position="365"/>
    </location>
</feature>
<keyword evidence="1" id="KW-0812">Transmembrane</keyword>
<keyword evidence="3" id="KW-1185">Reference proteome</keyword>
<evidence type="ECO:0008006" key="4">
    <source>
        <dbReference type="Google" id="ProtNLM"/>
    </source>
</evidence>
<keyword evidence="1" id="KW-0472">Membrane</keyword>
<dbReference type="AlphaFoldDB" id="A0A8J3J0L8"/>
<feature type="transmembrane region" description="Helical" evidence="1">
    <location>
        <begin position="230"/>
        <end position="252"/>
    </location>
</feature>
<evidence type="ECO:0000313" key="3">
    <source>
        <dbReference type="Proteomes" id="UP000612808"/>
    </source>
</evidence>